<dbReference type="RefSeq" id="WP_139149335.1">
    <property type="nucleotide sequence ID" value="NZ_BMWO01000001.1"/>
</dbReference>
<evidence type="ECO:0000313" key="3">
    <source>
        <dbReference type="Proteomes" id="UP000199321"/>
    </source>
</evidence>
<evidence type="ECO:0000256" key="1">
    <source>
        <dbReference type="SAM" id="SignalP"/>
    </source>
</evidence>
<sequence>MKKKFYTSLVPILLLGLLFSSCQKEEHELIDETPNETITANSVLAEMLVSASQNNGYVDDIIDGSSCSSVELPVTVFANSQELTISTLADLQNIHAIFDEYPGDIDTLEIVFPIVVISEDYSETEIANQTELDAFTADCFNFIGDTYVCVEFEYPISCFIYNTSNEQLGDITIDTDHDWFEYLNYITDDIIIAIDYGMTVIVNNEPYLINNNQELTNAFAQADCEVVVTTVDPDVEILRDILKNGAWHISEYLDDGEDETQEYQGYNYNFLDSITVYATNGVDYVYGTWVVTVVNGGLNLDFDMDSPLNGTDDHDYKVFQYNENTVTFVTFDSDNVIEDTLTFQKN</sequence>
<organism evidence="2 3">
    <name type="scientific">Ulvibacter litoralis</name>
    <dbReference type="NCBI Taxonomy" id="227084"/>
    <lineage>
        <taxon>Bacteria</taxon>
        <taxon>Pseudomonadati</taxon>
        <taxon>Bacteroidota</taxon>
        <taxon>Flavobacteriia</taxon>
        <taxon>Flavobacteriales</taxon>
        <taxon>Flavobacteriaceae</taxon>
        <taxon>Ulvibacter</taxon>
    </lineage>
</organism>
<dbReference type="Proteomes" id="UP000199321">
    <property type="component" value="Unassembled WGS sequence"/>
</dbReference>
<proteinExistence type="predicted"/>
<dbReference type="AlphaFoldDB" id="A0A1G7BUV0"/>
<reference evidence="2 3" key="1">
    <citation type="submission" date="2016-10" db="EMBL/GenBank/DDBJ databases">
        <authorList>
            <person name="de Groot N.N."/>
        </authorList>
    </citation>
    <scope>NUCLEOTIDE SEQUENCE [LARGE SCALE GENOMIC DNA]</scope>
    <source>
        <strain evidence="2 3">DSM 16195</strain>
    </source>
</reference>
<gene>
    <name evidence="2" type="ORF">SAMN05421855_10130</name>
</gene>
<dbReference type="PROSITE" id="PS51257">
    <property type="entry name" value="PROKAR_LIPOPROTEIN"/>
    <property type="match status" value="1"/>
</dbReference>
<protein>
    <submittedName>
        <fullName evidence="2">Uncharacterized protein</fullName>
    </submittedName>
</protein>
<feature type="signal peptide" evidence="1">
    <location>
        <begin position="1"/>
        <end position="24"/>
    </location>
</feature>
<dbReference type="EMBL" id="FNBA01000001">
    <property type="protein sequence ID" value="SDE30849.1"/>
    <property type="molecule type" value="Genomic_DNA"/>
</dbReference>
<dbReference type="STRING" id="227084.SAMN05421855_10130"/>
<dbReference type="OrthoDB" id="832379at2"/>
<accession>A0A1G7BUV0</accession>
<keyword evidence="3" id="KW-1185">Reference proteome</keyword>
<name>A0A1G7BUV0_9FLAO</name>
<evidence type="ECO:0000313" key="2">
    <source>
        <dbReference type="EMBL" id="SDE30849.1"/>
    </source>
</evidence>
<keyword evidence="1" id="KW-0732">Signal</keyword>
<feature type="chain" id="PRO_5011781070" evidence="1">
    <location>
        <begin position="25"/>
        <end position="346"/>
    </location>
</feature>